<proteinExistence type="predicted"/>
<gene>
    <name evidence="2" type="ORF">D3273_09750</name>
</gene>
<feature type="compositionally biased region" description="Low complexity" evidence="1">
    <location>
        <begin position="41"/>
        <end position="64"/>
    </location>
</feature>
<evidence type="ECO:0000256" key="1">
    <source>
        <dbReference type="SAM" id="MobiDB-lite"/>
    </source>
</evidence>
<organism evidence="2 3">
    <name type="scientific">Lichenibacterium minor</name>
    <dbReference type="NCBI Taxonomy" id="2316528"/>
    <lineage>
        <taxon>Bacteria</taxon>
        <taxon>Pseudomonadati</taxon>
        <taxon>Pseudomonadota</taxon>
        <taxon>Alphaproteobacteria</taxon>
        <taxon>Hyphomicrobiales</taxon>
        <taxon>Lichenihabitantaceae</taxon>
        <taxon>Lichenibacterium</taxon>
    </lineage>
</organism>
<dbReference type="Proteomes" id="UP000290759">
    <property type="component" value="Unassembled WGS sequence"/>
</dbReference>
<name>A0A4Q2UAS9_9HYPH</name>
<dbReference type="EMBL" id="QYBB01000008">
    <property type="protein sequence ID" value="RYC32301.1"/>
    <property type="molecule type" value="Genomic_DNA"/>
</dbReference>
<comment type="caution">
    <text evidence="2">The sequence shown here is derived from an EMBL/GenBank/DDBJ whole genome shotgun (WGS) entry which is preliminary data.</text>
</comment>
<protein>
    <submittedName>
        <fullName evidence="2">DUF937 domain-containing protein</fullName>
    </submittedName>
</protein>
<dbReference type="InterPro" id="IPR027405">
    <property type="entry name" value="YidB-like"/>
</dbReference>
<reference evidence="2 3" key="1">
    <citation type="submission" date="2018-12" db="EMBL/GenBank/DDBJ databases">
        <authorList>
            <person name="Grouzdev D.S."/>
            <person name="Krutkina M.S."/>
        </authorList>
    </citation>
    <scope>NUCLEOTIDE SEQUENCE [LARGE SCALE GENOMIC DNA]</scope>
    <source>
        <strain evidence="2 3">RmlP026</strain>
    </source>
</reference>
<dbReference type="Pfam" id="PF20159">
    <property type="entry name" value="YidB"/>
    <property type="match status" value="1"/>
</dbReference>
<dbReference type="AlphaFoldDB" id="A0A4Q2UAS9"/>
<keyword evidence="3" id="KW-1185">Reference proteome</keyword>
<evidence type="ECO:0000313" key="2">
    <source>
        <dbReference type="EMBL" id="RYC32301.1"/>
    </source>
</evidence>
<dbReference type="InterPro" id="IPR045372">
    <property type="entry name" value="YidB"/>
</dbReference>
<dbReference type="SUPFAM" id="SSF140804">
    <property type="entry name" value="YidB-like"/>
    <property type="match status" value="1"/>
</dbReference>
<reference evidence="2 3" key="2">
    <citation type="submission" date="2019-02" db="EMBL/GenBank/DDBJ databases">
        <title>'Lichenibacterium ramalinii' gen. nov. sp. nov., 'Lichenibacterium minor' gen. nov. sp. nov.</title>
        <authorList>
            <person name="Pankratov T."/>
        </authorList>
    </citation>
    <scope>NUCLEOTIDE SEQUENCE [LARGE SCALE GENOMIC DNA]</scope>
    <source>
        <strain evidence="2 3">RmlP026</strain>
    </source>
</reference>
<sequence>MDPRERTVRASAGRPEGSSLGPSRPSGALNLVRRRCRSRARGPSFSRSACRPPSPARPGAARGAVRASQAEFTMGILDSIIGGLLGGQNNQATGGGSPLGGIISSVLGGGGAGGGQYENQAPGGAAGGIASALGGAGGIGGLVSQFQQAGLGHIAESWIGNGANQSVSPDQLQSVFGQGQTQQMAAQAGMDHGDFLQQLSQELPQAVDGATQGGGAGDGSMNV</sequence>
<dbReference type="OrthoDB" id="4235777at2"/>
<feature type="region of interest" description="Disordered" evidence="1">
    <location>
        <begin position="1"/>
        <end position="64"/>
    </location>
</feature>
<accession>A0A4Q2UAS9</accession>
<dbReference type="Gene3D" id="1.10.10.690">
    <property type="entry name" value="YidB-like"/>
    <property type="match status" value="1"/>
</dbReference>
<evidence type="ECO:0000313" key="3">
    <source>
        <dbReference type="Proteomes" id="UP000290759"/>
    </source>
</evidence>